<evidence type="ECO:0000256" key="2">
    <source>
        <dbReference type="ARBA" id="ARBA00049989"/>
    </source>
</evidence>
<gene>
    <name evidence="4" type="ORF">A9798_12450</name>
</gene>
<dbReference type="Proteomes" id="UP000175893">
    <property type="component" value="Chromosome"/>
</dbReference>
<protein>
    <recommendedName>
        <fullName evidence="6">K88 pilin</fullName>
    </recommendedName>
</protein>
<feature type="signal peptide" evidence="3">
    <location>
        <begin position="1"/>
        <end position="21"/>
    </location>
</feature>
<dbReference type="Pfam" id="PF02432">
    <property type="entry name" value="Fimbrial_K88"/>
    <property type="match status" value="1"/>
</dbReference>
<evidence type="ECO:0000313" key="5">
    <source>
        <dbReference type="Proteomes" id="UP000175893"/>
    </source>
</evidence>
<evidence type="ECO:0000256" key="3">
    <source>
        <dbReference type="SAM" id="SignalP"/>
    </source>
</evidence>
<organism evidence="4 5">
    <name type="scientific">Edwardsiella hoshinae</name>
    <dbReference type="NCBI Taxonomy" id="93378"/>
    <lineage>
        <taxon>Bacteria</taxon>
        <taxon>Pseudomonadati</taxon>
        <taxon>Pseudomonadota</taxon>
        <taxon>Gammaproteobacteria</taxon>
        <taxon>Enterobacterales</taxon>
        <taxon>Hafniaceae</taxon>
        <taxon>Edwardsiella</taxon>
    </lineage>
</organism>
<evidence type="ECO:0008006" key="6">
    <source>
        <dbReference type="Google" id="ProtNLM"/>
    </source>
</evidence>
<name>A0ABM6ENM6_9GAMM</name>
<evidence type="ECO:0000256" key="1">
    <source>
        <dbReference type="ARBA" id="ARBA00022729"/>
    </source>
</evidence>
<feature type="chain" id="PRO_5047359860" description="K88 pilin" evidence="3">
    <location>
        <begin position="22"/>
        <end position="298"/>
    </location>
</feature>
<sequence>MNKTFIALALSAIGILGTAHAAPTWESASNGTLNKTFTASGTVYGKEYLQQWEWAVGSGLPNLAGALGATTRAGTHQITIPINQDVLILAGKTKEAFAVPETFVAGGVGAVPQISYTDADGQIALNKQGTENGTGKGTLNLIIKDANNQTKIGTMAVHITAAGARGIGKPGQQSGEIASICGYLNEAAMIFKGGLPTSYGSTIAVPNQATAIIEKFSGNGETFILQQINKTAPTITQLTPAAIGTGLSENMAYNDGSVVSAIYVLGIASGQNIDATVNNSVTNTTRWTAPLNIQVTYL</sequence>
<reference evidence="4 5" key="1">
    <citation type="submission" date="2016-06" db="EMBL/GenBank/DDBJ databases">
        <title>Complete genome sequence of Edwardsiella hoshinae ATCC 35051.</title>
        <authorList>
            <person name="Reichley S.R."/>
            <person name="Waldbieser G.C."/>
            <person name="Lawrence M.L."/>
            <person name="Griffin M.J."/>
        </authorList>
    </citation>
    <scope>NUCLEOTIDE SEQUENCE [LARGE SCALE GENOMIC DNA]</scope>
    <source>
        <strain evidence="4 5">ATCC 35051</strain>
    </source>
</reference>
<keyword evidence="1 3" id="KW-0732">Signal</keyword>
<dbReference type="EMBL" id="CP016043">
    <property type="protein sequence ID" value="AOV98628.1"/>
    <property type="molecule type" value="Genomic_DNA"/>
</dbReference>
<proteinExistence type="inferred from homology"/>
<comment type="similarity">
    <text evidence="2">Belongs to the fimbrial K88 protein family.</text>
</comment>
<evidence type="ECO:0000313" key="4">
    <source>
        <dbReference type="EMBL" id="AOV98628.1"/>
    </source>
</evidence>
<keyword evidence="5" id="KW-1185">Reference proteome</keyword>
<dbReference type="InterPro" id="IPR003467">
    <property type="entry name" value="Fimbrial_K88_FaeH"/>
</dbReference>
<accession>A0ABM6ENM6</accession>